<evidence type="ECO:0000313" key="1">
    <source>
        <dbReference type="EMBL" id="KAG2308409.1"/>
    </source>
</evidence>
<protein>
    <submittedName>
        <fullName evidence="1">Uncharacterized protein</fullName>
    </submittedName>
</protein>
<proteinExistence type="predicted"/>
<reference evidence="1 2" key="1">
    <citation type="submission" date="2020-02" db="EMBL/GenBank/DDBJ databases">
        <authorList>
            <person name="Ma Q."/>
            <person name="Huang Y."/>
            <person name="Song X."/>
            <person name="Pei D."/>
        </authorList>
    </citation>
    <scope>NUCLEOTIDE SEQUENCE [LARGE SCALE GENOMIC DNA]</scope>
    <source>
        <strain evidence="1">Sxm20200214</strain>
        <tissue evidence="1">Leaf</tissue>
    </source>
</reference>
<dbReference type="Proteomes" id="UP000886595">
    <property type="component" value="Unassembled WGS sequence"/>
</dbReference>
<keyword evidence="2" id="KW-1185">Reference proteome</keyword>
<organism evidence="1 2">
    <name type="scientific">Brassica carinata</name>
    <name type="common">Ethiopian mustard</name>
    <name type="synonym">Abyssinian cabbage</name>
    <dbReference type="NCBI Taxonomy" id="52824"/>
    <lineage>
        <taxon>Eukaryota</taxon>
        <taxon>Viridiplantae</taxon>
        <taxon>Streptophyta</taxon>
        <taxon>Embryophyta</taxon>
        <taxon>Tracheophyta</taxon>
        <taxon>Spermatophyta</taxon>
        <taxon>Magnoliopsida</taxon>
        <taxon>eudicotyledons</taxon>
        <taxon>Gunneridae</taxon>
        <taxon>Pentapetalae</taxon>
        <taxon>rosids</taxon>
        <taxon>malvids</taxon>
        <taxon>Brassicales</taxon>
        <taxon>Brassicaceae</taxon>
        <taxon>Brassiceae</taxon>
        <taxon>Brassica</taxon>
    </lineage>
</organism>
<dbReference type="SUPFAM" id="SSF52058">
    <property type="entry name" value="L domain-like"/>
    <property type="match status" value="1"/>
</dbReference>
<dbReference type="OrthoDB" id="2018313at2759"/>
<dbReference type="InterPro" id="IPR032675">
    <property type="entry name" value="LRR_dom_sf"/>
</dbReference>
<evidence type="ECO:0000313" key="2">
    <source>
        <dbReference type="Proteomes" id="UP000886595"/>
    </source>
</evidence>
<accession>A0A8X8AMC9</accession>
<sequence>MLKRLPESFGDLKSLHHLFMQETLVVELPDSFGSLSNLRRVLQMLKKPLSRSYESHSPGTSDEPSFVPNSFSNLLLLEELDARSWKISGKIPDVLEKLYLFLQGPLTFSAQPKRELRGVILAVVVAINNKRKDDYQLPNVTDVHVKRRVRFTGD</sequence>
<dbReference type="Gene3D" id="3.80.10.10">
    <property type="entry name" value="Ribonuclease Inhibitor"/>
    <property type="match status" value="1"/>
</dbReference>
<name>A0A8X8AMC9_BRACI</name>
<dbReference type="AlphaFoldDB" id="A0A8X8AMC9"/>
<gene>
    <name evidence="1" type="ORF">Bca52824_028157</name>
</gene>
<comment type="caution">
    <text evidence="1">The sequence shown here is derived from an EMBL/GenBank/DDBJ whole genome shotgun (WGS) entry which is preliminary data.</text>
</comment>
<dbReference type="EMBL" id="JAAMPC010000006">
    <property type="protein sequence ID" value="KAG2308409.1"/>
    <property type="molecule type" value="Genomic_DNA"/>
</dbReference>